<proteinExistence type="predicted"/>
<dbReference type="RefSeq" id="WP_309542501.1">
    <property type="nucleotide sequence ID" value="NZ_CP133659.1"/>
</dbReference>
<name>A0ABY9R5Z5_9BACT</name>
<gene>
    <name evidence="1" type="ORF">KPS_001239</name>
</gene>
<keyword evidence="2" id="KW-1185">Reference proteome</keyword>
<sequence>MTPIIMPCPMPSTPEQLRTLLKHALDKSLAIAPKEAKGFTFLLLVEGEGGAQGYAIHGGEVHPSMLVRTYVQSLSVNGAAGALVHDAALTDAATREDEPHTVH</sequence>
<dbReference type="Proteomes" id="UP001180616">
    <property type="component" value="Chromosome"/>
</dbReference>
<organism evidence="1 2">
    <name type="scientific">Nitratidesulfovibrio liaohensis</name>
    <dbReference type="NCBI Taxonomy" id="2604158"/>
    <lineage>
        <taxon>Bacteria</taxon>
        <taxon>Pseudomonadati</taxon>
        <taxon>Thermodesulfobacteriota</taxon>
        <taxon>Desulfovibrionia</taxon>
        <taxon>Desulfovibrionales</taxon>
        <taxon>Desulfovibrionaceae</taxon>
        <taxon>Nitratidesulfovibrio</taxon>
    </lineage>
</organism>
<evidence type="ECO:0000313" key="2">
    <source>
        <dbReference type="Proteomes" id="UP001180616"/>
    </source>
</evidence>
<evidence type="ECO:0000313" key="1">
    <source>
        <dbReference type="EMBL" id="WMW66637.1"/>
    </source>
</evidence>
<reference evidence="1" key="1">
    <citation type="submission" date="2023-09" db="EMBL/GenBank/DDBJ databases">
        <authorList>
            <consortium name="CW5 consortium"/>
            <person name="Lu C.-W."/>
        </authorList>
    </citation>
    <scope>NUCLEOTIDE SEQUENCE</scope>
    <source>
        <strain evidence="1">KPS</strain>
    </source>
</reference>
<dbReference type="EMBL" id="CP133659">
    <property type="protein sequence ID" value="WMW66637.1"/>
    <property type="molecule type" value="Genomic_DNA"/>
</dbReference>
<protein>
    <submittedName>
        <fullName evidence="1">Uncharacterized protein</fullName>
    </submittedName>
</protein>
<accession>A0ABY9R5Z5</accession>